<evidence type="ECO:0000256" key="1">
    <source>
        <dbReference type="ARBA" id="ARBA00006040"/>
    </source>
</evidence>
<keyword evidence="4 7" id="KW-0378">Hydrolase</keyword>
<evidence type="ECO:0000256" key="6">
    <source>
        <dbReference type="ARBA" id="ARBA00023049"/>
    </source>
</evidence>
<feature type="domain" description="Peptidase M3A/M3B catalytic" evidence="8">
    <location>
        <begin position="248"/>
        <end position="695"/>
    </location>
</feature>
<dbReference type="Gene3D" id="1.10.1370.10">
    <property type="entry name" value="Neurolysin, domain 3"/>
    <property type="match status" value="1"/>
</dbReference>
<keyword evidence="5 7" id="KW-0862">Zinc</keyword>
<dbReference type="SUPFAM" id="SSF55486">
    <property type="entry name" value="Metalloproteases ('zincins'), catalytic domain"/>
    <property type="match status" value="1"/>
</dbReference>
<gene>
    <name evidence="9" type="ORF">NMU02_09985</name>
</gene>
<protein>
    <submittedName>
        <fullName evidence="9">M3 family metallopeptidase</fullName>
    </submittedName>
</protein>
<dbReference type="InterPro" id="IPR001567">
    <property type="entry name" value="Pept_M3A_M3B_dom"/>
</dbReference>
<evidence type="ECO:0000256" key="5">
    <source>
        <dbReference type="ARBA" id="ARBA00022833"/>
    </source>
</evidence>
<name>A0ABT1MIH2_9BACT</name>
<keyword evidence="2 7" id="KW-0645">Protease</keyword>
<evidence type="ECO:0000259" key="8">
    <source>
        <dbReference type="Pfam" id="PF01432"/>
    </source>
</evidence>
<proteinExistence type="inferred from homology"/>
<comment type="cofactor">
    <cofactor evidence="7">
        <name>Zn(2+)</name>
        <dbReference type="ChEBI" id="CHEBI:29105"/>
    </cofactor>
    <text evidence="7">Binds 1 zinc ion.</text>
</comment>
<dbReference type="Gene3D" id="1.10.1370.40">
    <property type="match status" value="1"/>
</dbReference>
<evidence type="ECO:0000256" key="4">
    <source>
        <dbReference type="ARBA" id="ARBA00022801"/>
    </source>
</evidence>
<dbReference type="Gene3D" id="3.40.390.10">
    <property type="entry name" value="Collagenase (Catalytic Domain)"/>
    <property type="match status" value="1"/>
</dbReference>
<dbReference type="PANTHER" id="PTHR43660">
    <property type="entry name" value="DIPEPTIDYL CARBOXYPEPTIDASE"/>
    <property type="match status" value="1"/>
</dbReference>
<dbReference type="InterPro" id="IPR034005">
    <property type="entry name" value="M3A_DCP"/>
</dbReference>
<organism evidence="9 10">
    <name type="scientific">Coprobacter tertius</name>
    <dbReference type="NCBI Taxonomy" id="2944915"/>
    <lineage>
        <taxon>Bacteria</taxon>
        <taxon>Pseudomonadati</taxon>
        <taxon>Bacteroidota</taxon>
        <taxon>Bacteroidia</taxon>
        <taxon>Bacteroidales</taxon>
        <taxon>Barnesiellaceae</taxon>
        <taxon>Coprobacter</taxon>
    </lineage>
</organism>
<evidence type="ECO:0000313" key="10">
    <source>
        <dbReference type="Proteomes" id="UP001205603"/>
    </source>
</evidence>
<accession>A0ABT1MIH2</accession>
<evidence type="ECO:0000313" key="9">
    <source>
        <dbReference type="EMBL" id="MCP9612422.1"/>
    </source>
</evidence>
<dbReference type="PROSITE" id="PS51257">
    <property type="entry name" value="PROKAR_LIPOPROTEIN"/>
    <property type="match status" value="1"/>
</dbReference>
<keyword evidence="10" id="KW-1185">Reference proteome</keyword>
<dbReference type="InterPro" id="IPR024077">
    <property type="entry name" value="Neurolysin/TOP_dom2"/>
</dbReference>
<dbReference type="Proteomes" id="UP001205603">
    <property type="component" value="Unassembled WGS sequence"/>
</dbReference>
<evidence type="ECO:0000256" key="2">
    <source>
        <dbReference type="ARBA" id="ARBA00022670"/>
    </source>
</evidence>
<dbReference type="RefSeq" id="WP_255027724.1">
    <property type="nucleotide sequence ID" value="NZ_JANDHW010000009.1"/>
</dbReference>
<keyword evidence="3 7" id="KW-0479">Metal-binding</keyword>
<reference evidence="9 10" key="1">
    <citation type="submission" date="2022-07" db="EMBL/GenBank/DDBJ databases">
        <title>Fecal culturing of patients with breast cancer.</title>
        <authorList>
            <person name="Teng N.M.Y."/>
            <person name="Kiu R."/>
            <person name="Evans R."/>
            <person name="Baker D.J."/>
            <person name="Zenner C."/>
            <person name="Robinson S.D."/>
            <person name="Hall L.J."/>
        </authorList>
    </citation>
    <scope>NUCLEOTIDE SEQUENCE [LARGE SCALE GENOMIC DNA]</scope>
    <source>
        <strain evidence="9 10">LH1063</strain>
    </source>
</reference>
<comment type="similarity">
    <text evidence="1 7">Belongs to the peptidase M3 family.</text>
</comment>
<dbReference type="EMBL" id="JANDHW010000009">
    <property type="protein sequence ID" value="MCP9612422.1"/>
    <property type="molecule type" value="Genomic_DNA"/>
</dbReference>
<dbReference type="InterPro" id="IPR024079">
    <property type="entry name" value="MetalloPept_cat_dom_sf"/>
</dbReference>
<dbReference type="InterPro" id="IPR045090">
    <property type="entry name" value="Pept_M3A_M3B"/>
</dbReference>
<evidence type="ECO:0000256" key="7">
    <source>
        <dbReference type="RuleBase" id="RU003435"/>
    </source>
</evidence>
<dbReference type="PANTHER" id="PTHR43660:SF1">
    <property type="entry name" value="DIPEPTIDYL CARBOXYPEPTIDASE"/>
    <property type="match status" value="1"/>
</dbReference>
<keyword evidence="6 7" id="KW-0482">Metalloprotease</keyword>
<evidence type="ECO:0000256" key="3">
    <source>
        <dbReference type="ARBA" id="ARBA00022723"/>
    </source>
</evidence>
<comment type="caution">
    <text evidence="9">The sequence shown here is derived from an EMBL/GenBank/DDBJ whole genome shotgun (WGS) entry which is preliminary data.</text>
</comment>
<dbReference type="Pfam" id="PF01432">
    <property type="entry name" value="Peptidase_M3"/>
    <property type="match status" value="1"/>
</dbReference>
<sequence>MRNLLFITTCIMIITACVSKKETNPFLSEFQTPFGVPPFEQIDTSDYKPAILQGIEQQNQEIKAIISNPETPDFKNTIESLDYSGEILSRVLPVFYGLADAETNPTLQRLVQEMSPILSEHEDNIYLNDSLFARIKKVYDNRENMNLDGEQIRVLDKYYRKFVRSGALLSDSDKIELRDINKKLALLSIQFGDNVLAENNAFELVIDNENDLAGIPQNARTAAAEEAAARGKSGKWVFTLDEPSRIPFLQYAENRDLREKIYKAYINRSDNDNKYDNKKIVSDIINLRTRKAHLLGFDSYADFVLDDRMAKNTANVTQLMNRVWSCALPKAKAEAAELQKMIDKEGGNFKLAAWDWWYYTEKLRQDQYNLNESELKPYFKLDNVREGAFMVANKLYGITFTELKDMPVYHPDIKVYEVKDADGKHLAVFYTDYFPRPGKRGGAWMSAFREEYIKDGKEIRPVIYNVCNFTKPTADSPSLLTLDEVETLFHEFGHALHGMLTQCTYPSVSGTNVMQDFVELPSQVMEHWATHPEVLKLYAKNYKTGEAIPDSLIAKIEKVATFNQGFETTEFLAAGILDMKWHEVNKEQNFDVRAFEKAAVNEMGLIDEIGLRYRSTYFSHIFSGEYAVGYYSYLWAQVLDADAFEAFVEKGIFDQPTAKAFRSNVLEKGDSEDPMKLYIQFRGAEPNPESLLKIRGLK</sequence>
<dbReference type="CDD" id="cd06456">
    <property type="entry name" value="M3A_DCP"/>
    <property type="match status" value="1"/>
</dbReference>